<comment type="caution">
    <text evidence="2">The sequence shown here is derived from an EMBL/GenBank/DDBJ whole genome shotgun (WGS) entry which is preliminary data.</text>
</comment>
<name>A0AAE3ZD55_9ACTN</name>
<accession>A0AAE3ZD55</accession>
<dbReference type="Proteomes" id="UP001180845">
    <property type="component" value="Unassembled WGS sequence"/>
</dbReference>
<organism evidence="2 3">
    <name type="scientific">Haloactinomyces albus</name>
    <dbReference type="NCBI Taxonomy" id="1352928"/>
    <lineage>
        <taxon>Bacteria</taxon>
        <taxon>Bacillati</taxon>
        <taxon>Actinomycetota</taxon>
        <taxon>Actinomycetes</taxon>
        <taxon>Actinopolysporales</taxon>
        <taxon>Actinopolysporaceae</taxon>
        <taxon>Haloactinomyces</taxon>
    </lineage>
</organism>
<gene>
    <name evidence="2" type="ORF">JOF55_001659</name>
</gene>
<evidence type="ECO:0000313" key="3">
    <source>
        <dbReference type="Proteomes" id="UP001180845"/>
    </source>
</evidence>
<dbReference type="AlphaFoldDB" id="A0AAE3ZD55"/>
<dbReference type="EMBL" id="JAVDXW010000001">
    <property type="protein sequence ID" value="MDR7301478.1"/>
    <property type="molecule type" value="Genomic_DNA"/>
</dbReference>
<evidence type="ECO:0000256" key="1">
    <source>
        <dbReference type="SAM" id="MobiDB-lite"/>
    </source>
</evidence>
<evidence type="ECO:0000313" key="2">
    <source>
        <dbReference type="EMBL" id="MDR7301478.1"/>
    </source>
</evidence>
<keyword evidence="3" id="KW-1185">Reference proteome</keyword>
<reference evidence="2" key="1">
    <citation type="submission" date="2023-07" db="EMBL/GenBank/DDBJ databases">
        <title>Sequencing the genomes of 1000 actinobacteria strains.</title>
        <authorList>
            <person name="Klenk H.-P."/>
        </authorList>
    </citation>
    <scope>NUCLEOTIDE SEQUENCE</scope>
    <source>
        <strain evidence="2">DSM 45977</strain>
    </source>
</reference>
<feature type="region of interest" description="Disordered" evidence="1">
    <location>
        <begin position="78"/>
        <end position="129"/>
    </location>
</feature>
<sequence>MDVHHVEPLALSSALSGWKFAHGWDLADPAGGARPRHGLMRVRRRAPHQPRPVHRTALFAAGLLSRVPAIFGNWLESARRSAPTATSEAEGTNAGAMASIDDVDEDERAHQTYNAMSARLAGPEEGNPP</sequence>
<protein>
    <submittedName>
        <fullName evidence="2">Uncharacterized protein</fullName>
    </submittedName>
</protein>
<proteinExistence type="predicted"/>
<dbReference type="RefSeq" id="WP_310272039.1">
    <property type="nucleotide sequence ID" value="NZ_JAVDXW010000001.1"/>
</dbReference>